<keyword evidence="2" id="KW-1185">Reference proteome</keyword>
<organism evidence="1 2">
    <name type="scientific">Candidatus Epulonipiscium fishelsonii</name>
    <dbReference type="NCBI Taxonomy" id="77094"/>
    <lineage>
        <taxon>Bacteria</taxon>
        <taxon>Bacillati</taxon>
        <taxon>Bacillota</taxon>
        <taxon>Clostridia</taxon>
        <taxon>Lachnospirales</taxon>
        <taxon>Lachnospiraceae</taxon>
        <taxon>Candidatus Epulonipiscium</taxon>
    </lineage>
</organism>
<accession>A0ACC8XA51</accession>
<gene>
    <name evidence="1" type="ORF">AN396_09095</name>
</gene>
<name>A0ACC8XA51_9FIRM</name>
<dbReference type="Proteomes" id="UP000188605">
    <property type="component" value="Unassembled WGS sequence"/>
</dbReference>
<evidence type="ECO:0000313" key="1">
    <source>
        <dbReference type="EMBL" id="ONI39186.1"/>
    </source>
</evidence>
<comment type="caution">
    <text evidence="1">The sequence shown here is derived from an EMBL/GenBank/DDBJ whole genome shotgun (WGS) entry which is preliminary data.</text>
</comment>
<reference evidence="1" key="1">
    <citation type="submission" date="2016-08" db="EMBL/GenBank/DDBJ databases">
        <authorList>
            <person name="Ngugi D.K."/>
            <person name="Miyake S."/>
            <person name="Stingl U."/>
        </authorList>
    </citation>
    <scope>NUCLEOTIDE SEQUENCE</scope>
    <source>
        <strain evidence="1">SCG-B11WGA-EpuloA1</strain>
    </source>
</reference>
<sequence>MKFKDFKYERPDFEQFKKESNALIQEMQNAETANDQITIIKKIHKYESKISTLQQIASVRHTIDTKDEFYSKENEYWDEYSPLYDEIKLVFAKALVNSKFRLELEAEFGSLYFKLTENSLKVFSPEVIKECQEENKLSSEYDKLIASAQIEYKGKTYNLAGLGPFRISKDRQERKETTDLYINFFKENKEKFEDIYDKLVKIRHEKAKKLGFNNYVEFGYVNMNRMDYNKEMVANFRKQVKELIVPVASKLYEDQKQRLGLEILTYYDEDFEFTSGNAKPHGDADFILDNGKKMYDELSAETKEFFDFMTDNELLDLETKPGKQGGGYCTYFADYKSPFIFSNFNGTSEDVDVLTHEAGHGFQLYSSRHIEVPRMIFATCESCEIHSMSMEFITWPWMELFFEEETNKYKYTHLASAMKFIPYGVTVDEFQHFIYENPQATKEERNKYWRKLEKEYLPHKNYMDCELLEEGCWWFRQGHIFAMPFYYIDYTLAQICALQFWKKMNDNREVGWQEYLAICKVGGTKSFLQLVELANLISPFEDGCIASVINEIKEYLDNIDDKKL</sequence>
<proteinExistence type="predicted"/>
<evidence type="ECO:0000313" key="2">
    <source>
        <dbReference type="Proteomes" id="UP000188605"/>
    </source>
</evidence>
<dbReference type="EMBL" id="LJDB01000070">
    <property type="protein sequence ID" value="ONI39186.1"/>
    <property type="molecule type" value="Genomic_DNA"/>
</dbReference>
<protein>
    <submittedName>
        <fullName evidence="1">Oligoendopeptidase F</fullName>
    </submittedName>
</protein>